<keyword evidence="2" id="KW-1185">Reference proteome</keyword>
<dbReference type="RefSeq" id="WP_218099884.1">
    <property type="nucleotide sequence ID" value="NZ_CAJVCE010000009.1"/>
</dbReference>
<sequence length="53" mass="6072">MAKVVLGRFTAQLEGDFVVFVIGMRIHKRCAGNRFARTARQRLGREETGHRMP</sequence>
<dbReference type="EMBL" id="CAJVCE010000009">
    <property type="protein sequence ID" value="CAG7645745.1"/>
    <property type="molecule type" value="Genomic_DNA"/>
</dbReference>
<name>A0ABN7TLL3_9BACL</name>
<evidence type="ECO:0000313" key="2">
    <source>
        <dbReference type="Proteomes" id="UP000730618"/>
    </source>
</evidence>
<proteinExistence type="predicted"/>
<comment type="caution">
    <text evidence="1">The sequence shown here is derived from an EMBL/GenBank/DDBJ whole genome shotgun (WGS) entry which is preliminary data.</text>
</comment>
<accession>A0ABN7TLL3</accession>
<protein>
    <submittedName>
        <fullName evidence="1">Uncharacterized protein</fullName>
    </submittedName>
</protein>
<evidence type="ECO:0000313" key="1">
    <source>
        <dbReference type="EMBL" id="CAG7645745.1"/>
    </source>
</evidence>
<organism evidence="1 2">
    <name type="scientific">Paenibacillus allorhizosphaerae</name>
    <dbReference type="NCBI Taxonomy" id="2849866"/>
    <lineage>
        <taxon>Bacteria</taxon>
        <taxon>Bacillati</taxon>
        <taxon>Bacillota</taxon>
        <taxon>Bacilli</taxon>
        <taxon>Bacillales</taxon>
        <taxon>Paenibacillaceae</taxon>
        <taxon>Paenibacillus</taxon>
    </lineage>
</organism>
<reference evidence="1 2" key="1">
    <citation type="submission" date="2021-06" db="EMBL/GenBank/DDBJ databases">
        <authorList>
            <person name="Criscuolo A."/>
        </authorList>
    </citation>
    <scope>NUCLEOTIDE SEQUENCE [LARGE SCALE GENOMIC DNA]</scope>
    <source>
        <strain evidence="2">CIP 111802</strain>
    </source>
</reference>
<dbReference type="Proteomes" id="UP000730618">
    <property type="component" value="Unassembled WGS sequence"/>
</dbReference>
<gene>
    <name evidence="1" type="ORF">PAECIP111802_03593</name>
</gene>